<gene>
    <name evidence="1" type="ORF">SDC9_64206</name>
</gene>
<comment type="caution">
    <text evidence="1">The sequence shown here is derived from an EMBL/GenBank/DDBJ whole genome shotgun (WGS) entry which is preliminary data.</text>
</comment>
<accession>A0A644XPA4</accession>
<evidence type="ECO:0000313" key="1">
    <source>
        <dbReference type="EMBL" id="MPM17807.1"/>
    </source>
</evidence>
<reference evidence="1" key="1">
    <citation type="submission" date="2019-08" db="EMBL/GenBank/DDBJ databases">
        <authorList>
            <person name="Kucharzyk K."/>
            <person name="Murdoch R.W."/>
            <person name="Higgins S."/>
            <person name="Loffler F."/>
        </authorList>
    </citation>
    <scope>NUCLEOTIDE SEQUENCE</scope>
</reference>
<name>A0A644XPA4_9ZZZZ</name>
<dbReference type="EMBL" id="VSSQ01002864">
    <property type="protein sequence ID" value="MPM17807.1"/>
    <property type="molecule type" value="Genomic_DNA"/>
</dbReference>
<sequence>MMNLRQKQLSLRKDLQMVKLLMIFFLKRLRLLEKHHGVLDNLSLLECSFLAELFFIREEFLK</sequence>
<proteinExistence type="predicted"/>
<dbReference type="AlphaFoldDB" id="A0A644XPA4"/>
<organism evidence="1">
    <name type="scientific">bioreactor metagenome</name>
    <dbReference type="NCBI Taxonomy" id="1076179"/>
    <lineage>
        <taxon>unclassified sequences</taxon>
        <taxon>metagenomes</taxon>
        <taxon>ecological metagenomes</taxon>
    </lineage>
</organism>
<protein>
    <submittedName>
        <fullName evidence="1">Uncharacterized protein</fullName>
    </submittedName>
</protein>